<dbReference type="GeneID" id="93194875"/>
<name>A0AAP1V3Z7_9BURK</name>
<dbReference type="Proteomes" id="UP001220209">
    <property type="component" value="Chromosome 3"/>
</dbReference>
<proteinExistence type="predicted"/>
<dbReference type="Proteomes" id="UP000664048">
    <property type="component" value="Unassembled WGS sequence"/>
</dbReference>
<dbReference type="EMBL" id="JAGEMX010000005">
    <property type="protein sequence ID" value="MBO1831190.1"/>
    <property type="molecule type" value="Genomic_DNA"/>
</dbReference>
<protein>
    <submittedName>
        <fullName evidence="2">Uncharacterized protein</fullName>
    </submittedName>
</protein>
<evidence type="ECO:0000313" key="2">
    <source>
        <dbReference type="EMBL" id="MBK1931402.1"/>
    </source>
</evidence>
<dbReference type="EMBL" id="CP090642">
    <property type="protein sequence ID" value="WFN22074.1"/>
    <property type="molecule type" value="Genomic_DNA"/>
</dbReference>
<reference evidence="3 6" key="2">
    <citation type="submission" date="2021-03" db="EMBL/GenBank/DDBJ databases">
        <title>Clinical course, treatment and visual outcome of an outbreak of Burkholderia contaminans endophthalmitis following cataract surgery.</title>
        <authorList>
            <person name="Lind C."/>
            <person name="Olsen K."/>
            <person name="Angelsen N.K."/>
            <person name="Krefting E.A."/>
            <person name="Fossen K."/>
            <person name="Gravningen K."/>
            <person name="Depoorter E."/>
            <person name="Vandamme P."/>
            <person name="Bertelsen G."/>
        </authorList>
    </citation>
    <scope>NUCLEOTIDE SEQUENCE [LARGE SCALE GENOMIC DNA]</scope>
    <source>
        <strain evidence="3 6">51242556</strain>
    </source>
</reference>
<dbReference type="RefSeq" id="WP_135370815.1">
    <property type="nucleotide sequence ID" value="NZ_AP018359.1"/>
</dbReference>
<feature type="region of interest" description="Disordered" evidence="1">
    <location>
        <begin position="45"/>
        <end position="80"/>
    </location>
</feature>
<dbReference type="EMBL" id="JAENIB010000005">
    <property type="protein sequence ID" value="MBK1931402.1"/>
    <property type="molecule type" value="Genomic_DNA"/>
</dbReference>
<evidence type="ECO:0000313" key="5">
    <source>
        <dbReference type="Proteomes" id="UP000611459"/>
    </source>
</evidence>
<reference evidence="4 7" key="3">
    <citation type="submission" date="2021-12" db="EMBL/GenBank/DDBJ databases">
        <title>Genomic and phenotypic characterization of three Burkholderia contaminans isolates recovered from different sources.</title>
        <authorList>
            <person name="Lopez De Volder A."/>
            <person name="Fan Y."/>
            <person name="Nunvar J."/>
            <person name="Herrera T."/>
            <person name="Timp W."/>
            <person name="Degrossi J."/>
        </authorList>
    </citation>
    <scope>NUCLEOTIDE SEQUENCE [LARGE SCALE GENOMIC DNA]</scope>
    <source>
        <strain evidence="4 7">LMG 23361</strain>
    </source>
</reference>
<evidence type="ECO:0000313" key="7">
    <source>
        <dbReference type="Proteomes" id="UP001220209"/>
    </source>
</evidence>
<evidence type="ECO:0000256" key="1">
    <source>
        <dbReference type="SAM" id="MobiDB-lite"/>
    </source>
</evidence>
<dbReference type="Proteomes" id="UP000611459">
    <property type="component" value="Unassembled WGS sequence"/>
</dbReference>
<keyword evidence="6" id="KW-1185">Reference proteome</keyword>
<evidence type="ECO:0000313" key="3">
    <source>
        <dbReference type="EMBL" id="MBO1831190.1"/>
    </source>
</evidence>
<accession>A0AAP1V3Z7</accession>
<reference evidence="2" key="1">
    <citation type="submission" date="2021-01" db="EMBL/GenBank/DDBJ databases">
        <title>Outbreak of Burkholderia contaminns endophthalmitis traced to a clinical ventilation system.</title>
        <authorList>
            <person name="Lipuma J."/>
            <person name="Spilker T."/>
            <person name="Kratholm J."/>
        </authorList>
    </citation>
    <scope>NUCLEOTIDE SEQUENCE</scope>
    <source>
        <strain evidence="2">HI4954</strain>
    </source>
</reference>
<evidence type="ECO:0000313" key="6">
    <source>
        <dbReference type="Proteomes" id="UP000664048"/>
    </source>
</evidence>
<organism evidence="2 5">
    <name type="scientific">Burkholderia contaminans</name>
    <dbReference type="NCBI Taxonomy" id="488447"/>
    <lineage>
        <taxon>Bacteria</taxon>
        <taxon>Pseudomonadati</taxon>
        <taxon>Pseudomonadota</taxon>
        <taxon>Betaproteobacteria</taxon>
        <taxon>Burkholderiales</taxon>
        <taxon>Burkholderiaceae</taxon>
        <taxon>Burkholderia</taxon>
        <taxon>Burkholderia cepacia complex</taxon>
    </lineage>
</organism>
<dbReference type="AlphaFoldDB" id="A0AAP1V3Z7"/>
<evidence type="ECO:0000313" key="4">
    <source>
        <dbReference type="EMBL" id="WFN22074.1"/>
    </source>
</evidence>
<gene>
    <name evidence="3" type="ORF">J4M89_17595</name>
    <name evidence="2" type="ORF">JIN94_16055</name>
    <name evidence="4" type="ORF">LXE91_35815</name>
</gene>
<sequence length="80" mass="8588">MDILRACAGILGETGYKSGERRENADYNTTTNICVLHYNAVCAGGGPPIRRRVPSGRPGRAASAPGLFIDDSTPPEWKLQ</sequence>